<dbReference type="GO" id="GO:0005634">
    <property type="term" value="C:nucleus"/>
    <property type="evidence" value="ECO:0007669"/>
    <property type="project" value="UniProtKB-SubCell"/>
</dbReference>
<gene>
    <name evidence="9" type="ORF">GOP47_0019394</name>
</gene>
<dbReference type="GO" id="GO:0043565">
    <property type="term" value="F:sequence-specific DNA binding"/>
    <property type="evidence" value="ECO:0007669"/>
    <property type="project" value="TreeGrafter"/>
</dbReference>
<reference evidence="9" key="1">
    <citation type="submission" date="2021-01" db="EMBL/GenBank/DDBJ databases">
        <title>Adiantum capillus-veneris genome.</title>
        <authorList>
            <person name="Fang Y."/>
            <person name="Liao Q."/>
        </authorList>
    </citation>
    <scope>NUCLEOTIDE SEQUENCE</scope>
    <source>
        <strain evidence="9">H3</strain>
        <tissue evidence="9">Leaf</tissue>
    </source>
</reference>
<feature type="compositionally biased region" description="Polar residues" evidence="7">
    <location>
        <begin position="571"/>
        <end position="580"/>
    </location>
</feature>
<dbReference type="Pfam" id="PF00010">
    <property type="entry name" value="HLH"/>
    <property type="match status" value="1"/>
</dbReference>
<comment type="subcellular location">
    <subcellularLocation>
        <location evidence="1">Nucleus</location>
    </subcellularLocation>
</comment>
<evidence type="ECO:0000256" key="4">
    <source>
        <dbReference type="ARBA" id="ARBA00023125"/>
    </source>
</evidence>
<evidence type="ECO:0000259" key="8">
    <source>
        <dbReference type="PROSITE" id="PS50888"/>
    </source>
</evidence>
<dbReference type="Proteomes" id="UP000886520">
    <property type="component" value="Chromosome 19"/>
</dbReference>
<evidence type="ECO:0000256" key="3">
    <source>
        <dbReference type="ARBA" id="ARBA00023015"/>
    </source>
</evidence>
<dbReference type="GO" id="GO:0003700">
    <property type="term" value="F:DNA-binding transcription factor activity"/>
    <property type="evidence" value="ECO:0007669"/>
    <property type="project" value="TreeGrafter"/>
</dbReference>
<dbReference type="GO" id="GO:0046983">
    <property type="term" value="F:protein dimerization activity"/>
    <property type="evidence" value="ECO:0007669"/>
    <property type="project" value="InterPro"/>
</dbReference>
<dbReference type="Gene3D" id="4.10.280.10">
    <property type="entry name" value="Helix-loop-helix DNA-binding domain"/>
    <property type="match status" value="1"/>
</dbReference>
<keyword evidence="6" id="KW-0539">Nucleus</keyword>
<keyword evidence="5" id="KW-0804">Transcription</keyword>
<dbReference type="AlphaFoldDB" id="A0A9D4UAY9"/>
<evidence type="ECO:0000313" key="10">
    <source>
        <dbReference type="Proteomes" id="UP000886520"/>
    </source>
</evidence>
<keyword evidence="4" id="KW-0238">DNA-binding</keyword>
<feature type="region of interest" description="Disordered" evidence="7">
    <location>
        <begin position="296"/>
        <end position="339"/>
    </location>
</feature>
<dbReference type="OrthoDB" id="551431at2759"/>
<evidence type="ECO:0000313" key="9">
    <source>
        <dbReference type="EMBL" id="KAI5064699.1"/>
    </source>
</evidence>
<keyword evidence="3" id="KW-0805">Transcription regulation</keyword>
<feature type="compositionally biased region" description="Low complexity" evidence="7">
    <location>
        <begin position="318"/>
        <end position="339"/>
    </location>
</feature>
<feature type="domain" description="BHLH" evidence="8">
    <location>
        <begin position="484"/>
        <end position="533"/>
    </location>
</feature>
<dbReference type="InterPro" id="IPR036638">
    <property type="entry name" value="HLH_DNA-bd_sf"/>
</dbReference>
<feature type="compositionally biased region" description="Polar residues" evidence="7">
    <location>
        <begin position="296"/>
        <end position="317"/>
    </location>
</feature>
<protein>
    <recommendedName>
        <fullName evidence="8">BHLH domain-containing protein</fullName>
    </recommendedName>
</protein>
<dbReference type="FunFam" id="4.10.280.10:FF:000066">
    <property type="entry name" value="BHLH transcription factor"/>
    <property type="match status" value="1"/>
</dbReference>
<accession>A0A9D4UAY9</accession>
<keyword evidence="10" id="KW-1185">Reference proteome</keyword>
<dbReference type="SMART" id="SM00353">
    <property type="entry name" value="HLH"/>
    <property type="match status" value="1"/>
</dbReference>
<dbReference type="InterPro" id="IPR011598">
    <property type="entry name" value="bHLH_dom"/>
</dbReference>
<name>A0A9D4UAY9_ADICA</name>
<proteinExistence type="predicted"/>
<dbReference type="EMBL" id="JABFUD020000019">
    <property type="protein sequence ID" value="KAI5064699.1"/>
    <property type="molecule type" value="Genomic_DNA"/>
</dbReference>
<dbReference type="InterPro" id="IPR051358">
    <property type="entry name" value="TF_AMS/ICE1/BHLH6-like"/>
</dbReference>
<evidence type="ECO:0000256" key="1">
    <source>
        <dbReference type="ARBA" id="ARBA00004123"/>
    </source>
</evidence>
<evidence type="ECO:0000256" key="5">
    <source>
        <dbReference type="ARBA" id="ARBA00023163"/>
    </source>
</evidence>
<evidence type="ECO:0000256" key="6">
    <source>
        <dbReference type="ARBA" id="ARBA00023242"/>
    </source>
</evidence>
<evidence type="ECO:0000256" key="2">
    <source>
        <dbReference type="ARBA" id="ARBA00022473"/>
    </source>
</evidence>
<keyword evidence="2" id="KW-0217">Developmental protein</keyword>
<organism evidence="9 10">
    <name type="scientific">Adiantum capillus-veneris</name>
    <name type="common">Maidenhair fern</name>
    <dbReference type="NCBI Taxonomy" id="13818"/>
    <lineage>
        <taxon>Eukaryota</taxon>
        <taxon>Viridiplantae</taxon>
        <taxon>Streptophyta</taxon>
        <taxon>Embryophyta</taxon>
        <taxon>Tracheophyta</taxon>
        <taxon>Polypodiopsida</taxon>
        <taxon>Polypodiidae</taxon>
        <taxon>Polypodiales</taxon>
        <taxon>Pteridineae</taxon>
        <taxon>Pteridaceae</taxon>
        <taxon>Vittarioideae</taxon>
        <taxon>Adiantum</taxon>
    </lineage>
</organism>
<feature type="region of interest" description="Disordered" evidence="7">
    <location>
        <begin position="548"/>
        <end position="580"/>
    </location>
</feature>
<dbReference type="PROSITE" id="PS50888">
    <property type="entry name" value="BHLH"/>
    <property type="match status" value="1"/>
</dbReference>
<dbReference type="CDD" id="cd11443">
    <property type="entry name" value="bHLH_AtAMS_like"/>
    <property type="match status" value="1"/>
</dbReference>
<dbReference type="PANTHER" id="PTHR31945:SF129">
    <property type="entry name" value="TRANSCRIPTION FACTOR SCREAM2"/>
    <property type="match status" value="1"/>
</dbReference>
<evidence type="ECO:0000256" key="7">
    <source>
        <dbReference type="SAM" id="MobiDB-lite"/>
    </source>
</evidence>
<dbReference type="PANTHER" id="PTHR31945">
    <property type="entry name" value="TRANSCRIPTION FACTOR SCREAM2-RELATED"/>
    <property type="match status" value="1"/>
</dbReference>
<sequence>MQHFLNIPYFPALFDSYTSPSPPVTQMNDNNMSDEMNMGDAARQAAAFFEQLLHPSGPPFNNNSMNMQANAAAAPYAVGDQLYPGQFVMNLGPHAAVLDPSLYGAASNSTTSSIPSSTAMLQLLTALNGSDHQHYQQLLNLSAPAAPAADYSQQLLDCPATLNFFQPSAPTENTSRLHNLHHTAATQFETNYLHLAHADTGLIHPVPSATPGFLNLFNGGVAPGSAISAGSPAGTNLPLASPCLQLQPLELHPSLGSPPTLFQKRAAQRRQHGCAAQEAAHSYTGMGCSTASSKAKLHQITSSPPLNTTTSQLNGTRSPSSFSSKQQLSGSSSASAAALSGPPLGAELQKARFSGSADAVHLEQLHASVNDYKCPSQLNIGLGSASSDHGFSLTADLEEDSCAEALFHMHDPELQRMEAVHGGSSLMHDHAMDQDEELLLMQQSEGGEESNLQLAAASASEQQNLVQDSATIPARGNGRGKVKGPPAKNLMAERRRRKKLNDRLYTLRSVVPKISKMDRASILGDAIDYLKELLQRINDLHNDLEANSTTPVTASMPSSGFPPPTPGSFTNQSSSSLTPTSHTAINALSANSSQLVKLEDYPSTMCSTQLHLQGMCDAAGPGPDPSQPPKIEAAGPAAGYHARSGWAGPGRAAGRYKLLQRLRAGCLPSRAITRAGGSSRGRDQAGSAPYSNLHVSFRRWPLQLGVRIKPKGTGIEP</sequence>
<comment type="caution">
    <text evidence="9">The sequence shown here is derived from an EMBL/GenBank/DDBJ whole genome shotgun (WGS) entry which is preliminary data.</text>
</comment>
<dbReference type="SUPFAM" id="SSF47459">
    <property type="entry name" value="HLH, helix-loop-helix DNA-binding domain"/>
    <property type="match status" value="1"/>
</dbReference>